<dbReference type="GO" id="GO:0008658">
    <property type="term" value="F:penicillin binding"/>
    <property type="evidence" value="ECO:0007669"/>
    <property type="project" value="InterPro"/>
</dbReference>
<dbReference type="InterPro" id="IPR036138">
    <property type="entry name" value="PBP_dimer_sf"/>
</dbReference>
<evidence type="ECO:0000259" key="4">
    <source>
        <dbReference type="Pfam" id="PF00905"/>
    </source>
</evidence>
<evidence type="ECO:0000256" key="1">
    <source>
        <dbReference type="ARBA" id="ARBA00004370"/>
    </source>
</evidence>
<dbReference type="Gene3D" id="3.30.450.330">
    <property type="match status" value="1"/>
</dbReference>
<feature type="domain" description="Penicillin-binding protein transpeptidase" evidence="4">
    <location>
        <begin position="233"/>
        <end position="519"/>
    </location>
</feature>
<dbReference type="InterPro" id="IPR050515">
    <property type="entry name" value="Beta-lactam/transpept"/>
</dbReference>
<dbReference type="EMBL" id="MHNW01000042">
    <property type="protein sequence ID" value="OGZ52623.1"/>
    <property type="molecule type" value="Genomic_DNA"/>
</dbReference>
<comment type="subcellular location">
    <subcellularLocation>
        <location evidence="1">Membrane</location>
    </subcellularLocation>
</comment>
<organism evidence="6 7">
    <name type="scientific">Candidatus Ryanbacteria bacterium RIFCSPLOWO2_01_FULL_48_26</name>
    <dbReference type="NCBI Taxonomy" id="1802126"/>
    <lineage>
        <taxon>Bacteria</taxon>
        <taxon>Candidatus Ryaniibacteriota</taxon>
    </lineage>
</organism>
<evidence type="ECO:0000256" key="3">
    <source>
        <dbReference type="SAM" id="Phobius"/>
    </source>
</evidence>
<dbReference type="InterPro" id="IPR012338">
    <property type="entry name" value="Beta-lactam/transpept-like"/>
</dbReference>
<dbReference type="STRING" id="1802126.A3B25_00295"/>
<dbReference type="Pfam" id="PF00905">
    <property type="entry name" value="Transpeptidase"/>
    <property type="match status" value="1"/>
</dbReference>
<name>A0A1G2GQY6_9BACT</name>
<dbReference type="SUPFAM" id="SSF56519">
    <property type="entry name" value="Penicillin binding protein dimerisation domain"/>
    <property type="match status" value="1"/>
</dbReference>
<dbReference type="PANTHER" id="PTHR30627:SF1">
    <property type="entry name" value="PEPTIDOGLYCAN D,D-TRANSPEPTIDASE FTSI"/>
    <property type="match status" value="1"/>
</dbReference>
<dbReference type="PANTHER" id="PTHR30627">
    <property type="entry name" value="PEPTIDOGLYCAN D,D-TRANSPEPTIDASE"/>
    <property type="match status" value="1"/>
</dbReference>
<dbReference type="InterPro" id="IPR001460">
    <property type="entry name" value="PCN-bd_Tpept"/>
</dbReference>
<evidence type="ECO:0000313" key="7">
    <source>
        <dbReference type="Proteomes" id="UP000179106"/>
    </source>
</evidence>
<keyword evidence="2 3" id="KW-0472">Membrane</keyword>
<proteinExistence type="predicted"/>
<protein>
    <recommendedName>
        <fullName evidence="8">Penicillin-binding protein transpeptidase domain-containing protein</fullName>
    </recommendedName>
</protein>
<evidence type="ECO:0000313" key="6">
    <source>
        <dbReference type="EMBL" id="OGZ52623.1"/>
    </source>
</evidence>
<dbReference type="GO" id="GO:0005886">
    <property type="term" value="C:plasma membrane"/>
    <property type="evidence" value="ECO:0007669"/>
    <property type="project" value="TreeGrafter"/>
</dbReference>
<sequence>MVIRFRLLIIILFIAYATLLFHLYDLQIVKGKQYLARSISQYLASGFINSERGIIYFTDKGNNPLPAALNKDFPIVYAVPKLIADAKEAANTLSAIFNIPVDDLEKAFSNKENAYKVLAKKAGAEIVKKINALDMKGVVVDSEPARFYPSGKIASHLLGFVGPTKNSVTENGHYGVEEFYNSVLSPKSDPSSDEQSPQGEAGADLSLTIDLGIQIESEKILSGLMETYKAAEGTILIADPGTGKILAMASAPNFDINEYQKYPLATFINPATQHTYEPGSVFKVLTMAAGIDAGKITPQTTYIDTGQLKISGRTIQNFDFKTFGPHGKLTMTNVVEQSLNTGAVFVEQQLGRDAFLRYLKKFGVDEKTGIDLPAEEKGSLRRLNPKEQDIAFATASYGQGVSVTPIELLSAVSAIANGGNLMRPYVNAALEPKLIRRVVTEKTARDVAGMMISAVNKAEVGKVNGYNIAGKSGTAYVPDFKKGGYTNDVVNTYVGFGPVSNPKFIILVKLDKPIGAPLAGVSVVPAFRNLAQFIINYYSLPPDAL</sequence>
<reference evidence="6 7" key="1">
    <citation type="journal article" date="2016" name="Nat. Commun.">
        <title>Thousands of microbial genomes shed light on interconnected biogeochemical processes in an aquifer system.</title>
        <authorList>
            <person name="Anantharaman K."/>
            <person name="Brown C.T."/>
            <person name="Hug L.A."/>
            <person name="Sharon I."/>
            <person name="Castelle C.J."/>
            <person name="Probst A.J."/>
            <person name="Thomas B.C."/>
            <person name="Singh A."/>
            <person name="Wilkins M.J."/>
            <person name="Karaoz U."/>
            <person name="Brodie E.L."/>
            <person name="Williams K.H."/>
            <person name="Hubbard S.S."/>
            <person name="Banfield J.F."/>
        </authorList>
    </citation>
    <scope>NUCLEOTIDE SEQUENCE [LARGE SCALE GENOMIC DNA]</scope>
</reference>
<dbReference type="AlphaFoldDB" id="A0A1G2GQY6"/>
<dbReference type="GO" id="GO:0071555">
    <property type="term" value="P:cell wall organization"/>
    <property type="evidence" value="ECO:0007669"/>
    <property type="project" value="TreeGrafter"/>
</dbReference>
<keyword evidence="3" id="KW-1133">Transmembrane helix</keyword>
<comment type="caution">
    <text evidence="6">The sequence shown here is derived from an EMBL/GenBank/DDBJ whole genome shotgun (WGS) entry which is preliminary data.</text>
</comment>
<feature type="transmembrane region" description="Helical" evidence="3">
    <location>
        <begin position="7"/>
        <end position="24"/>
    </location>
</feature>
<keyword evidence="3" id="KW-0812">Transmembrane</keyword>
<gene>
    <name evidence="6" type="ORF">A3B25_00295</name>
</gene>
<feature type="domain" description="Penicillin-binding protein dimerisation" evidence="5">
    <location>
        <begin position="48"/>
        <end position="200"/>
    </location>
</feature>
<evidence type="ECO:0008006" key="8">
    <source>
        <dbReference type="Google" id="ProtNLM"/>
    </source>
</evidence>
<dbReference type="Gene3D" id="3.90.1310.10">
    <property type="entry name" value="Penicillin-binding protein 2a (Domain 2)"/>
    <property type="match status" value="1"/>
</dbReference>
<accession>A0A1G2GQY6</accession>
<dbReference type="Gene3D" id="3.40.710.10">
    <property type="entry name" value="DD-peptidase/beta-lactamase superfamily"/>
    <property type="match status" value="1"/>
</dbReference>
<dbReference type="SUPFAM" id="SSF56601">
    <property type="entry name" value="beta-lactamase/transpeptidase-like"/>
    <property type="match status" value="1"/>
</dbReference>
<evidence type="ECO:0000259" key="5">
    <source>
        <dbReference type="Pfam" id="PF03717"/>
    </source>
</evidence>
<dbReference type="Proteomes" id="UP000179106">
    <property type="component" value="Unassembled WGS sequence"/>
</dbReference>
<dbReference type="Pfam" id="PF03717">
    <property type="entry name" value="PBP_dimer"/>
    <property type="match status" value="1"/>
</dbReference>
<evidence type="ECO:0000256" key="2">
    <source>
        <dbReference type="ARBA" id="ARBA00023136"/>
    </source>
</evidence>
<dbReference type="InterPro" id="IPR005311">
    <property type="entry name" value="PBP_dimer"/>
</dbReference>